<dbReference type="HAMAP" id="MF_00222">
    <property type="entry name" value="Shikimate_DH_AroE"/>
    <property type="match status" value="1"/>
</dbReference>
<organism evidence="11 12">
    <name type="scientific">Halanaerobium salsuginis</name>
    <dbReference type="NCBI Taxonomy" id="29563"/>
    <lineage>
        <taxon>Bacteria</taxon>
        <taxon>Bacillati</taxon>
        <taxon>Bacillota</taxon>
        <taxon>Clostridia</taxon>
        <taxon>Halanaerobiales</taxon>
        <taxon>Halanaerobiaceae</taxon>
        <taxon>Halanaerobium</taxon>
    </lineage>
</organism>
<evidence type="ECO:0000256" key="5">
    <source>
        <dbReference type="ARBA" id="ARBA00023002"/>
    </source>
</evidence>
<feature type="binding site" evidence="8">
    <location>
        <position position="233"/>
    </location>
    <ligand>
        <name>NADP(+)</name>
        <dbReference type="ChEBI" id="CHEBI:58349"/>
    </ligand>
</feature>
<name>A0A1I4EUF5_9FIRM</name>
<gene>
    <name evidence="8" type="primary">aroE</name>
    <name evidence="11" type="ORF">SAMN02983006_00106</name>
</gene>
<feature type="binding site" evidence="8">
    <location>
        <position position="95"/>
    </location>
    <ligand>
        <name>shikimate</name>
        <dbReference type="ChEBI" id="CHEBI:36208"/>
    </ligand>
</feature>
<proteinExistence type="inferred from homology"/>
<dbReference type="AlphaFoldDB" id="A0A1I4EUF5"/>
<sequence length="295" mass="32650">MSIFVPDTETKLYGLLGKTLGHSISPVLHNQAFHDLKLNALYLMLETGEQDLGEYVQSLKNIGFLGWNVTIPHKETIIPYLSGLSSLARDAGAVNTVLNRRGRLTGYNTDVIGFQRQVEETGFIVKDKQAVVLGAGGSARAVIAALIQLDLAKITVVNRTLAHAEEVITIFQEKAPAVEFEFCELEEEKYAAYIKDADLIINTTPVGMYHAQAETKLVINPEYFHDQQLVLDLIYNPLPTELLKAAQAKGAQIGNGLPTLIYQAEASFKLWTKKMPDRSNWLKLGQKAVAEINQQ</sequence>
<dbReference type="Pfam" id="PF08501">
    <property type="entry name" value="Shikimate_dh_N"/>
    <property type="match status" value="1"/>
</dbReference>
<evidence type="ECO:0000256" key="6">
    <source>
        <dbReference type="ARBA" id="ARBA00023141"/>
    </source>
</evidence>
<feature type="binding site" evidence="8">
    <location>
        <position position="110"/>
    </location>
    <ligand>
        <name>shikimate</name>
        <dbReference type="ChEBI" id="CHEBI:36208"/>
    </ligand>
</feature>
<evidence type="ECO:0000313" key="12">
    <source>
        <dbReference type="Proteomes" id="UP000199006"/>
    </source>
</evidence>
<dbReference type="Pfam" id="PF01488">
    <property type="entry name" value="Shikimate_DH"/>
    <property type="match status" value="1"/>
</dbReference>
<feature type="domain" description="Shikimate dehydrogenase substrate binding N-terminal" evidence="10">
    <location>
        <begin position="15"/>
        <end position="97"/>
    </location>
</feature>
<dbReference type="OrthoDB" id="9792692at2"/>
<evidence type="ECO:0000259" key="10">
    <source>
        <dbReference type="Pfam" id="PF08501"/>
    </source>
</evidence>
<feature type="active site" description="Proton acceptor" evidence="8">
    <location>
        <position position="74"/>
    </location>
</feature>
<evidence type="ECO:0000256" key="4">
    <source>
        <dbReference type="ARBA" id="ARBA00022857"/>
    </source>
</evidence>
<evidence type="ECO:0000256" key="1">
    <source>
        <dbReference type="ARBA" id="ARBA00004871"/>
    </source>
</evidence>
<dbReference type="STRING" id="29563.SAMN02983006_00106"/>
<feature type="binding site" evidence="8">
    <location>
        <position position="235"/>
    </location>
    <ligand>
        <name>shikimate</name>
        <dbReference type="ChEBI" id="CHEBI:36208"/>
    </ligand>
</feature>
<dbReference type="InterPro" id="IPR036291">
    <property type="entry name" value="NAD(P)-bd_dom_sf"/>
</dbReference>
<keyword evidence="4 8" id="KW-0521">NADP</keyword>
<feature type="binding site" evidence="8">
    <location>
        <position position="263"/>
    </location>
    <ligand>
        <name>shikimate</name>
        <dbReference type="ChEBI" id="CHEBI:36208"/>
    </ligand>
</feature>
<evidence type="ECO:0000256" key="2">
    <source>
        <dbReference type="ARBA" id="ARBA00012962"/>
    </source>
</evidence>
<feature type="binding site" evidence="8">
    <location>
        <begin position="134"/>
        <end position="138"/>
    </location>
    <ligand>
        <name>NADP(+)</name>
        <dbReference type="ChEBI" id="CHEBI:58349"/>
    </ligand>
</feature>
<keyword evidence="6 8" id="KW-0057">Aromatic amino acid biosynthesis</keyword>
<dbReference type="GO" id="GO:0004764">
    <property type="term" value="F:shikimate 3-dehydrogenase (NADP+) activity"/>
    <property type="evidence" value="ECO:0007669"/>
    <property type="project" value="UniProtKB-UniRule"/>
</dbReference>
<dbReference type="GO" id="GO:0050661">
    <property type="term" value="F:NADP binding"/>
    <property type="evidence" value="ECO:0007669"/>
    <property type="project" value="InterPro"/>
</dbReference>
<dbReference type="GO" id="GO:0009073">
    <property type="term" value="P:aromatic amino acid family biosynthetic process"/>
    <property type="evidence" value="ECO:0007669"/>
    <property type="project" value="UniProtKB-KW"/>
</dbReference>
<keyword evidence="12" id="KW-1185">Reference proteome</keyword>
<dbReference type="RefSeq" id="WP_089858004.1">
    <property type="nucleotide sequence ID" value="NZ_FOTI01000001.1"/>
</dbReference>
<accession>A0A1I4EUF5</accession>
<protein>
    <recommendedName>
        <fullName evidence="2 8">Shikimate dehydrogenase (NADP(+))</fullName>
        <shortName evidence="8">SDH</shortName>
        <ecNumber evidence="2 8">1.1.1.25</ecNumber>
    </recommendedName>
</protein>
<evidence type="ECO:0000313" key="11">
    <source>
        <dbReference type="EMBL" id="SFL08157.1"/>
    </source>
</evidence>
<dbReference type="UniPathway" id="UPA00053">
    <property type="reaction ID" value="UER00087"/>
</dbReference>
<dbReference type="EC" id="1.1.1.25" evidence="2 8"/>
<comment type="function">
    <text evidence="8">Involved in the biosynthesis of the chorismate, which leads to the biosynthesis of aromatic amino acids. Catalyzes the reversible NADPH linked reduction of 3-dehydroshikimate (DHSA) to yield shikimate (SA).</text>
</comment>
<comment type="similarity">
    <text evidence="8">Belongs to the shikimate dehydrogenase family.</text>
</comment>
<feature type="binding site" evidence="8">
    <location>
        <position position="256"/>
    </location>
    <ligand>
        <name>NADP(+)</name>
        <dbReference type="ChEBI" id="CHEBI:58349"/>
    </ligand>
</feature>
<evidence type="ECO:0000256" key="7">
    <source>
        <dbReference type="ARBA" id="ARBA00049442"/>
    </source>
</evidence>
<dbReference type="PANTHER" id="PTHR21089">
    <property type="entry name" value="SHIKIMATE DEHYDROGENASE"/>
    <property type="match status" value="1"/>
</dbReference>
<dbReference type="Proteomes" id="UP000199006">
    <property type="component" value="Unassembled WGS sequence"/>
</dbReference>
<comment type="pathway">
    <text evidence="1 8">Metabolic intermediate biosynthesis; chorismate biosynthesis; chorismate from D-erythrose 4-phosphate and phosphoenolpyruvate: step 4/7.</text>
</comment>
<comment type="catalytic activity">
    <reaction evidence="7 8">
        <text>shikimate + NADP(+) = 3-dehydroshikimate + NADPH + H(+)</text>
        <dbReference type="Rhea" id="RHEA:17737"/>
        <dbReference type="ChEBI" id="CHEBI:15378"/>
        <dbReference type="ChEBI" id="CHEBI:16630"/>
        <dbReference type="ChEBI" id="CHEBI:36208"/>
        <dbReference type="ChEBI" id="CHEBI:57783"/>
        <dbReference type="ChEBI" id="CHEBI:58349"/>
        <dbReference type="EC" id="1.1.1.25"/>
    </reaction>
</comment>
<dbReference type="NCBIfam" id="TIGR00507">
    <property type="entry name" value="aroE"/>
    <property type="match status" value="1"/>
</dbReference>
<dbReference type="GO" id="GO:0009423">
    <property type="term" value="P:chorismate biosynthetic process"/>
    <property type="evidence" value="ECO:0007669"/>
    <property type="project" value="UniProtKB-UniRule"/>
</dbReference>
<dbReference type="Gene3D" id="3.40.50.10860">
    <property type="entry name" value="Leucine Dehydrogenase, chain A, domain 1"/>
    <property type="match status" value="1"/>
</dbReference>
<dbReference type="Gene3D" id="3.40.50.720">
    <property type="entry name" value="NAD(P)-binding Rossmann-like Domain"/>
    <property type="match status" value="1"/>
</dbReference>
<dbReference type="InterPro" id="IPR046346">
    <property type="entry name" value="Aminoacid_DH-like_N_sf"/>
</dbReference>
<comment type="subunit">
    <text evidence="8">Homodimer.</text>
</comment>
<dbReference type="CDD" id="cd01065">
    <property type="entry name" value="NAD_bind_Shikimate_DH"/>
    <property type="match status" value="1"/>
</dbReference>
<dbReference type="InterPro" id="IPR022893">
    <property type="entry name" value="Shikimate_DH_fam"/>
</dbReference>
<evidence type="ECO:0000256" key="8">
    <source>
        <dbReference type="HAMAP-Rule" id="MF_00222"/>
    </source>
</evidence>
<dbReference type="InterPro" id="IPR006151">
    <property type="entry name" value="Shikm_DH/Glu-tRNA_Rdtase"/>
</dbReference>
<dbReference type="InterPro" id="IPR011342">
    <property type="entry name" value="Shikimate_DH"/>
</dbReference>
<keyword evidence="5 8" id="KW-0560">Oxidoreductase</keyword>
<feature type="binding site" evidence="8">
    <location>
        <begin position="23"/>
        <end position="25"/>
    </location>
    <ligand>
        <name>shikimate</name>
        <dbReference type="ChEBI" id="CHEBI:36208"/>
    </ligand>
</feature>
<feature type="binding site" evidence="8">
    <location>
        <position position="70"/>
    </location>
    <ligand>
        <name>shikimate</name>
        <dbReference type="ChEBI" id="CHEBI:36208"/>
    </ligand>
</feature>
<dbReference type="SUPFAM" id="SSF53223">
    <property type="entry name" value="Aminoacid dehydrogenase-like, N-terminal domain"/>
    <property type="match status" value="1"/>
</dbReference>
<dbReference type="SUPFAM" id="SSF51735">
    <property type="entry name" value="NAD(P)-binding Rossmann-fold domains"/>
    <property type="match status" value="1"/>
</dbReference>
<evidence type="ECO:0000259" key="9">
    <source>
        <dbReference type="Pfam" id="PF01488"/>
    </source>
</evidence>
<reference evidence="11 12" key="1">
    <citation type="submission" date="2016-10" db="EMBL/GenBank/DDBJ databases">
        <authorList>
            <person name="de Groot N.N."/>
        </authorList>
    </citation>
    <scope>NUCLEOTIDE SEQUENCE [LARGE SCALE GENOMIC DNA]</scope>
    <source>
        <strain evidence="11 12">ATCC 51327</strain>
    </source>
</reference>
<evidence type="ECO:0000256" key="3">
    <source>
        <dbReference type="ARBA" id="ARBA00022605"/>
    </source>
</evidence>
<comment type="caution">
    <text evidence="8">Lacks conserved residue(s) required for the propagation of feature annotation.</text>
</comment>
<dbReference type="PANTHER" id="PTHR21089:SF1">
    <property type="entry name" value="BIFUNCTIONAL 3-DEHYDROQUINATE DEHYDRATASE_SHIKIMATE DEHYDROGENASE, CHLOROPLASTIC"/>
    <property type="match status" value="1"/>
</dbReference>
<dbReference type="InterPro" id="IPR013708">
    <property type="entry name" value="Shikimate_DH-bd_N"/>
</dbReference>
<keyword evidence="3 8" id="KW-0028">Amino-acid biosynthesis</keyword>
<dbReference type="GO" id="GO:0019632">
    <property type="term" value="P:shikimate metabolic process"/>
    <property type="evidence" value="ECO:0007669"/>
    <property type="project" value="InterPro"/>
</dbReference>
<feature type="domain" description="Quinate/shikimate 5-dehydrogenase/glutamyl-tRNA reductase" evidence="9">
    <location>
        <begin position="125"/>
        <end position="205"/>
    </location>
</feature>
<dbReference type="EMBL" id="FOTI01000001">
    <property type="protein sequence ID" value="SFL08157.1"/>
    <property type="molecule type" value="Genomic_DNA"/>
</dbReference>
<dbReference type="GO" id="GO:0008652">
    <property type="term" value="P:amino acid biosynthetic process"/>
    <property type="evidence" value="ECO:0007669"/>
    <property type="project" value="UniProtKB-KW"/>
</dbReference>